<dbReference type="EMBL" id="JANEYF010000753">
    <property type="protein sequence ID" value="KAJ8968179.1"/>
    <property type="molecule type" value="Genomic_DNA"/>
</dbReference>
<name>A0AAV8ZS08_9CUCU</name>
<feature type="domain" description="PiggyBac transposable element-derived protein" evidence="1">
    <location>
        <begin position="1"/>
        <end position="273"/>
    </location>
</feature>
<comment type="caution">
    <text evidence="2">The sequence shown here is derived from an EMBL/GenBank/DDBJ whole genome shotgun (WGS) entry which is preliminary data.</text>
</comment>
<sequence>MSKKTFHQLVQSIRFDDATKRLETSAIAPVRETFQSFVTNCKGAYSPGFYVTIDEMLESFRGRCRFRQYIVNKPAKYGIKIYALVDSRTFFTSNLEMYAGKQPEGPFQVKNDAASVVMPLIEPSKTGRNVTTDNYFTSVLLANTLMENHRLTLIGTVRKNKPQIPRELLEVKGGPVMSTMFAYGKKPNNCLLVSYVPKPNKNVLLLSTLHNDDKIDERTGEACKPEVITDYNFTKGGVDVVDKMKAEYSVTRFSNRWPFTIFCSLLNISTINSQIIFRENTNTVLTRRHYILELSKQLAMPHLCRRSKIHTLPYQLSQRIRNITGKRAVPNLNLPGEAKVRCEFCPLRKYRFTQRHCSNCQSPICKEHTAVSTLTCCQCLGNDENV</sequence>
<dbReference type="AlphaFoldDB" id="A0AAV8ZS08"/>
<dbReference type="PANTHER" id="PTHR46599">
    <property type="entry name" value="PIGGYBAC TRANSPOSABLE ELEMENT-DERIVED PROTEIN 4"/>
    <property type="match status" value="1"/>
</dbReference>
<organism evidence="2 3">
    <name type="scientific">Rhamnusium bicolor</name>
    <dbReference type="NCBI Taxonomy" id="1586634"/>
    <lineage>
        <taxon>Eukaryota</taxon>
        <taxon>Metazoa</taxon>
        <taxon>Ecdysozoa</taxon>
        <taxon>Arthropoda</taxon>
        <taxon>Hexapoda</taxon>
        <taxon>Insecta</taxon>
        <taxon>Pterygota</taxon>
        <taxon>Neoptera</taxon>
        <taxon>Endopterygota</taxon>
        <taxon>Coleoptera</taxon>
        <taxon>Polyphaga</taxon>
        <taxon>Cucujiformia</taxon>
        <taxon>Chrysomeloidea</taxon>
        <taxon>Cerambycidae</taxon>
        <taxon>Lepturinae</taxon>
        <taxon>Rhagiini</taxon>
        <taxon>Rhamnusium</taxon>
    </lineage>
</organism>
<gene>
    <name evidence="2" type="ORF">NQ314_002438</name>
</gene>
<keyword evidence="3" id="KW-1185">Reference proteome</keyword>
<evidence type="ECO:0000313" key="3">
    <source>
        <dbReference type="Proteomes" id="UP001162156"/>
    </source>
</evidence>
<proteinExistence type="predicted"/>
<evidence type="ECO:0000259" key="1">
    <source>
        <dbReference type="Pfam" id="PF13843"/>
    </source>
</evidence>
<protein>
    <recommendedName>
        <fullName evidence="1">PiggyBac transposable element-derived protein domain-containing protein</fullName>
    </recommendedName>
</protein>
<reference evidence="2" key="1">
    <citation type="journal article" date="2023" name="Insect Mol. Biol.">
        <title>Genome sequencing provides insights into the evolution of gene families encoding plant cell wall-degrading enzymes in longhorned beetles.</title>
        <authorList>
            <person name="Shin N.R."/>
            <person name="Okamura Y."/>
            <person name="Kirsch R."/>
            <person name="Pauchet Y."/>
        </authorList>
    </citation>
    <scope>NUCLEOTIDE SEQUENCE</scope>
    <source>
        <strain evidence="2">RBIC_L_NR</strain>
    </source>
</reference>
<accession>A0AAV8ZS08</accession>
<dbReference type="PANTHER" id="PTHR46599:SF6">
    <property type="entry name" value="DUAL SPECIFICITY PHOSPHATASE 26"/>
    <property type="match status" value="1"/>
</dbReference>
<dbReference type="Pfam" id="PF13843">
    <property type="entry name" value="DDE_Tnp_1_7"/>
    <property type="match status" value="1"/>
</dbReference>
<dbReference type="InterPro" id="IPR029526">
    <property type="entry name" value="PGBD"/>
</dbReference>
<evidence type="ECO:0000313" key="2">
    <source>
        <dbReference type="EMBL" id="KAJ8968179.1"/>
    </source>
</evidence>
<dbReference type="Proteomes" id="UP001162156">
    <property type="component" value="Unassembled WGS sequence"/>
</dbReference>